<evidence type="ECO:0000313" key="1">
    <source>
        <dbReference type="EMBL" id="MBW0549366.1"/>
    </source>
</evidence>
<evidence type="ECO:0000313" key="2">
    <source>
        <dbReference type="Proteomes" id="UP000765509"/>
    </source>
</evidence>
<accession>A0A9Q3P7H7</accession>
<dbReference type="AlphaFoldDB" id="A0A9Q3P7H7"/>
<reference evidence="1" key="1">
    <citation type="submission" date="2021-03" db="EMBL/GenBank/DDBJ databases">
        <title>Draft genome sequence of rust myrtle Austropuccinia psidii MF-1, a brazilian biotype.</title>
        <authorList>
            <person name="Quecine M.C."/>
            <person name="Pachon D.M.R."/>
            <person name="Bonatelli M.L."/>
            <person name="Correr F.H."/>
            <person name="Franceschini L.M."/>
            <person name="Leite T.F."/>
            <person name="Margarido G.R.A."/>
            <person name="Almeida C.A."/>
            <person name="Ferrarezi J.A."/>
            <person name="Labate C.A."/>
        </authorList>
    </citation>
    <scope>NUCLEOTIDE SEQUENCE</scope>
    <source>
        <strain evidence="1">MF-1</strain>
    </source>
</reference>
<keyword evidence="2" id="KW-1185">Reference proteome</keyword>
<sequence>SENMVRQENIEAGPTATRIIPASTVHSDYNSTVIITSNDKEEPISSKLINLDIINTLQKERNLANTPKKVIDVIMAEGQGSVNESQTEKLCHCEADSTILPSKRAETATRNLSGHIKSQPEGIQKCTSTQRVSNSSTPLKKLHELLPDCEKVSEPYQYFHITEWVASNDGKEAQAAVDSRMEE</sequence>
<name>A0A9Q3P7H7_9BASI</name>
<protein>
    <submittedName>
        <fullName evidence="1">Uncharacterized protein</fullName>
    </submittedName>
</protein>
<organism evidence="1 2">
    <name type="scientific">Austropuccinia psidii MF-1</name>
    <dbReference type="NCBI Taxonomy" id="1389203"/>
    <lineage>
        <taxon>Eukaryota</taxon>
        <taxon>Fungi</taxon>
        <taxon>Dikarya</taxon>
        <taxon>Basidiomycota</taxon>
        <taxon>Pucciniomycotina</taxon>
        <taxon>Pucciniomycetes</taxon>
        <taxon>Pucciniales</taxon>
        <taxon>Sphaerophragmiaceae</taxon>
        <taxon>Austropuccinia</taxon>
    </lineage>
</organism>
<proteinExistence type="predicted"/>
<dbReference type="Proteomes" id="UP000765509">
    <property type="component" value="Unassembled WGS sequence"/>
</dbReference>
<feature type="non-terminal residue" evidence="1">
    <location>
        <position position="1"/>
    </location>
</feature>
<gene>
    <name evidence="1" type="ORF">O181_089081</name>
</gene>
<comment type="caution">
    <text evidence="1">The sequence shown here is derived from an EMBL/GenBank/DDBJ whole genome shotgun (WGS) entry which is preliminary data.</text>
</comment>
<dbReference type="EMBL" id="AVOT02054684">
    <property type="protein sequence ID" value="MBW0549366.1"/>
    <property type="molecule type" value="Genomic_DNA"/>
</dbReference>